<dbReference type="RefSeq" id="WP_322777533.1">
    <property type="nucleotide sequence ID" value="NZ_JARJFB010000194.1"/>
</dbReference>
<gene>
    <name evidence="1" type="ORF">Megvenef_01603</name>
</gene>
<comment type="caution">
    <text evidence="1">The sequence shown here is derived from an EMBL/GenBank/DDBJ whole genome shotgun (WGS) entry which is preliminary data.</text>
</comment>
<name>A0ABU5NEM9_9RICK</name>
<protein>
    <submittedName>
        <fullName evidence="1">Uncharacterized protein</fullName>
    </submittedName>
</protein>
<reference evidence="1 2" key="1">
    <citation type="submission" date="2023-03" db="EMBL/GenBank/DDBJ databases">
        <title>Host association and intracellularity evolved multiple times independently in the Rickettsiales.</title>
        <authorList>
            <person name="Castelli M."/>
            <person name="Nardi T."/>
            <person name="Gammuto L."/>
            <person name="Bellinzona G."/>
            <person name="Sabaneyeva E."/>
            <person name="Potekhin A."/>
            <person name="Serra V."/>
            <person name="Petroni G."/>
            <person name="Sassera D."/>
        </authorList>
    </citation>
    <scope>NUCLEOTIDE SEQUENCE [LARGE SCALE GENOMIC DNA]</scope>
    <source>
        <strain evidence="1 2">Sr 2-6</strain>
    </source>
</reference>
<sequence>MGFRILFTNEAALNLEKLESDPSKKKRLNAVRKSLGYLENNPKHPSLNTHEYNSLTQQFGIKIFEAYAENKTPEAYKIFWHYGPDKSEITIIAITPHP</sequence>
<evidence type="ECO:0000313" key="2">
    <source>
        <dbReference type="Proteomes" id="UP001291687"/>
    </source>
</evidence>
<organism evidence="1 2">
    <name type="scientific">Candidatus Megaera venefica</name>
    <dbReference type="NCBI Taxonomy" id="2055910"/>
    <lineage>
        <taxon>Bacteria</taxon>
        <taxon>Pseudomonadati</taxon>
        <taxon>Pseudomonadota</taxon>
        <taxon>Alphaproteobacteria</taxon>
        <taxon>Rickettsiales</taxon>
        <taxon>Rickettsiaceae</taxon>
        <taxon>Candidatus Megaera</taxon>
    </lineage>
</organism>
<dbReference type="EMBL" id="JARJFB010000194">
    <property type="protein sequence ID" value="MEA0971619.1"/>
    <property type="molecule type" value="Genomic_DNA"/>
</dbReference>
<proteinExistence type="predicted"/>
<evidence type="ECO:0000313" key="1">
    <source>
        <dbReference type="EMBL" id="MEA0971619.1"/>
    </source>
</evidence>
<keyword evidence="2" id="KW-1185">Reference proteome</keyword>
<dbReference type="Proteomes" id="UP001291687">
    <property type="component" value="Unassembled WGS sequence"/>
</dbReference>
<accession>A0ABU5NEM9</accession>